<dbReference type="Pfam" id="PF00092">
    <property type="entry name" value="VWA"/>
    <property type="match status" value="2"/>
</dbReference>
<dbReference type="SMART" id="SM00327">
    <property type="entry name" value="VWA"/>
    <property type="match status" value="1"/>
</dbReference>
<dbReference type="Gene3D" id="3.40.50.410">
    <property type="entry name" value="von Willebrand factor, type A domain"/>
    <property type="match status" value="2"/>
</dbReference>
<dbReference type="Proteomes" id="UP000252519">
    <property type="component" value="Unassembled WGS sequence"/>
</dbReference>
<evidence type="ECO:0000313" key="2">
    <source>
        <dbReference type="EMBL" id="RCN50472.1"/>
    </source>
</evidence>
<dbReference type="EMBL" id="JOJR01000023">
    <property type="protein sequence ID" value="RCN50472.1"/>
    <property type="molecule type" value="Genomic_DNA"/>
</dbReference>
<dbReference type="OrthoDB" id="6132182at2759"/>
<feature type="domain" description="VWFA" evidence="1">
    <location>
        <begin position="86"/>
        <end position="257"/>
    </location>
</feature>
<proteinExistence type="predicted"/>
<dbReference type="PANTHER" id="PTHR24020:SF84">
    <property type="entry name" value="VWFA DOMAIN-CONTAINING PROTEIN"/>
    <property type="match status" value="1"/>
</dbReference>
<dbReference type="AlphaFoldDB" id="A0A368H1I6"/>
<organism evidence="2 3">
    <name type="scientific">Ancylostoma caninum</name>
    <name type="common">Dog hookworm</name>
    <dbReference type="NCBI Taxonomy" id="29170"/>
    <lineage>
        <taxon>Eukaryota</taxon>
        <taxon>Metazoa</taxon>
        <taxon>Ecdysozoa</taxon>
        <taxon>Nematoda</taxon>
        <taxon>Chromadorea</taxon>
        <taxon>Rhabditida</taxon>
        <taxon>Rhabditina</taxon>
        <taxon>Rhabditomorpha</taxon>
        <taxon>Strongyloidea</taxon>
        <taxon>Ancylostomatidae</taxon>
        <taxon>Ancylostomatinae</taxon>
        <taxon>Ancylostoma</taxon>
    </lineage>
</organism>
<dbReference type="SUPFAM" id="SSF53300">
    <property type="entry name" value="vWA-like"/>
    <property type="match status" value="2"/>
</dbReference>
<gene>
    <name evidence="2" type="ORF">ANCCAN_03496</name>
</gene>
<evidence type="ECO:0000259" key="1">
    <source>
        <dbReference type="PROSITE" id="PS50234"/>
    </source>
</evidence>
<evidence type="ECO:0000313" key="3">
    <source>
        <dbReference type="Proteomes" id="UP000252519"/>
    </source>
</evidence>
<name>A0A368H1I6_ANCCA</name>
<keyword evidence="3" id="KW-1185">Reference proteome</keyword>
<sequence length="457" mass="50715">MTLTSCESLVIWTEVSPTFHNFVNLARWVCPRLVEVIGGAGSGSSFFAATMQLRQPYVRVMIFFLSLLAVAYSQTTPLFPVACELNVLIVLDRSDSVKGGFNKSRKFVTDVSEELQIGPHKHRVAMVVYSGLSYRREIFPWNFAKSNEEFVRITNGLRAIGGTTNTKKALEVAEQLMSQRNKTIPSLVMVVTDGRSADDPKTVGERLQREVNTWVFAAATGDPEKVDKRELLDITGNVNHIVLHRGRELATDITKRLLRQAQGSHAGDHSSPIPGCELDLVLVIDFSTTTDPLVKFYKEMSQKLVSALKIGPHHTQENEPSGSPVSSVTGRQRDFCISSSNYPELEKVVRGEDARFPSMLITQVAVITFATVGKTRTKFNLKHYKTQQEVLNAINHLESTGGTTAIGSFVKHTFSITSLQRSLMDFSLCDNSFRHMSASDAKRQQPLLSSSGLRSVF</sequence>
<reference evidence="2 3" key="1">
    <citation type="submission" date="2014-10" db="EMBL/GenBank/DDBJ databases">
        <title>Draft genome of the hookworm Ancylostoma caninum.</title>
        <authorList>
            <person name="Mitreva M."/>
        </authorList>
    </citation>
    <scope>NUCLEOTIDE SEQUENCE [LARGE SCALE GENOMIC DNA]</scope>
    <source>
        <strain evidence="2 3">Baltimore</strain>
    </source>
</reference>
<dbReference type="InterPro" id="IPR050525">
    <property type="entry name" value="ECM_Assembly_Org"/>
</dbReference>
<dbReference type="STRING" id="29170.A0A368H1I6"/>
<dbReference type="InterPro" id="IPR002035">
    <property type="entry name" value="VWF_A"/>
</dbReference>
<dbReference type="InterPro" id="IPR036465">
    <property type="entry name" value="vWFA_dom_sf"/>
</dbReference>
<accession>A0A368H1I6</accession>
<dbReference type="PROSITE" id="PS50234">
    <property type="entry name" value="VWFA"/>
    <property type="match status" value="1"/>
</dbReference>
<comment type="caution">
    <text evidence="2">The sequence shown here is derived from an EMBL/GenBank/DDBJ whole genome shotgun (WGS) entry which is preliminary data.</text>
</comment>
<dbReference type="PANTHER" id="PTHR24020">
    <property type="entry name" value="COLLAGEN ALPHA"/>
    <property type="match status" value="1"/>
</dbReference>
<protein>
    <submittedName>
        <fullName evidence="2">von Willebrand factor type A domain protein</fullName>
    </submittedName>
</protein>